<keyword evidence="3 5" id="KW-0547">Nucleotide-binding</keyword>
<sequence length="457" mass="51186">MNWLHERYIQDSDKTAVYENGVRLTYGGLFESACSLAGKIQQLQRERIAVYIHNSLDSVVLVHALMQAGVEMVLLNTRLTRHEVVAQLKDIDVDTVIAAAEFEADELTVIPLRVLQDAPEAVFDIRTPSEQDILSIMFTSGTTGKPKAVSQTYLNHYASALGCAERFQYDGQSNWLLVNPVYHISGLSIIFRTAISGASLYIVNKFDEDTVIDMIQKHHITHTSLVPVMLKRLMKKEWTHQLEGILLGGAGATRTLMAEAVERGLPIHNSFGMTETCSQIVSVSYRNDMLLKGTVGRPPQNVSIKVDKNNELLVKADNVTPGYLNAPIERVDGYFKTGDLAEIDDDGYLYILDRRKDLIISGGENIYPKEIEDVVNSVEGVVQSAVIKKKDENWGEVPVLLVEGSPDSEDLKHHLKEKLARYKQPKEIHFVDEIYMTSTGKVSRAKNKEIYDAVIDR</sequence>
<dbReference type="Gene3D" id="3.40.50.12780">
    <property type="entry name" value="N-terminal domain of ligase-like"/>
    <property type="match status" value="1"/>
</dbReference>
<comment type="function">
    <text evidence="5">Converts 2-succinylbenzoate (OSB) to 2-succinylbenzoyl-CoA (OSB-CoA).</text>
</comment>
<dbReference type="InterPro" id="IPR010192">
    <property type="entry name" value="MenE"/>
</dbReference>
<dbReference type="InterPro" id="IPR000873">
    <property type="entry name" value="AMP-dep_synth/lig_dom"/>
</dbReference>
<dbReference type="PANTHER" id="PTHR43201:SF5">
    <property type="entry name" value="MEDIUM-CHAIN ACYL-COA LIGASE ACSF2, MITOCHONDRIAL"/>
    <property type="match status" value="1"/>
</dbReference>
<dbReference type="InterPro" id="IPR020845">
    <property type="entry name" value="AMP-binding_CS"/>
</dbReference>
<keyword evidence="9" id="KW-1185">Reference proteome</keyword>
<evidence type="ECO:0000256" key="5">
    <source>
        <dbReference type="HAMAP-Rule" id="MF_00731"/>
    </source>
</evidence>
<evidence type="ECO:0000259" key="6">
    <source>
        <dbReference type="Pfam" id="PF00501"/>
    </source>
</evidence>
<dbReference type="EC" id="6.2.1.26" evidence="5"/>
<dbReference type="PANTHER" id="PTHR43201">
    <property type="entry name" value="ACYL-COA SYNTHETASE"/>
    <property type="match status" value="1"/>
</dbReference>
<feature type="domain" description="AMP-dependent synthetase/ligase" evidence="6">
    <location>
        <begin position="10"/>
        <end position="324"/>
    </location>
</feature>
<keyword evidence="2 5" id="KW-0436">Ligase</keyword>
<comment type="caution">
    <text evidence="8">The sequence shown here is derived from an EMBL/GenBank/DDBJ whole genome shotgun (WGS) entry which is preliminary data.</text>
</comment>
<comment type="catalytic activity">
    <reaction evidence="5">
        <text>2-succinylbenzoate + ATP + CoA = 2-succinylbenzoyl-CoA + AMP + diphosphate</text>
        <dbReference type="Rhea" id="RHEA:17009"/>
        <dbReference type="ChEBI" id="CHEBI:18325"/>
        <dbReference type="ChEBI" id="CHEBI:30616"/>
        <dbReference type="ChEBI" id="CHEBI:33019"/>
        <dbReference type="ChEBI" id="CHEBI:57287"/>
        <dbReference type="ChEBI" id="CHEBI:57364"/>
        <dbReference type="ChEBI" id="CHEBI:456215"/>
        <dbReference type="EC" id="6.2.1.26"/>
    </reaction>
</comment>
<dbReference type="SUPFAM" id="SSF56801">
    <property type="entry name" value="Acetyl-CoA synthetase-like"/>
    <property type="match status" value="1"/>
</dbReference>
<dbReference type="InterPro" id="IPR025110">
    <property type="entry name" value="AMP-bd_C"/>
</dbReference>
<evidence type="ECO:0000313" key="9">
    <source>
        <dbReference type="Proteomes" id="UP001597519"/>
    </source>
</evidence>
<dbReference type="RefSeq" id="WP_377770482.1">
    <property type="nucleotide sequence ID" value="NZ_JBHUOQ010000001.1"/>
</dbReference>
<evidence type="ECO:0000256" key="4">
    <source>
        <dbReference type="ARBA" id="ARBA00022840"/>
    </source>
</evidence>
<dbReference type="HAMAP" id="MF_00731">
    <property type="entry name" value="MenE"/>
    <property type="match status" value="1"/>
</dbReference>
<evidence type="ECO:0000256" key="3">
    <source>
        <dbReference type="ARBA" id="ARBA00022741"/>
    </source>
</evidence>
<dbReference type="NCBIfam" id="TIGR01923">
    <property type="entry name" value="menE"/>
    <property type="match status" value="1"/>
</dbReference>
<dbReference type="Pfam" id="PF00501">
    <property type="entry name" value="AMP-binding"/>
    <property type="match status" value="1"/>
</dbReference>
<keyword evidence="4 5" id="KW-0067">ATP-binding</keyword>
<evidence type="ECO:0000256" key="1">
    <source>
        <dbReference type="ARBA" id="ARBA00022428"/>
    </source>
</evidence>
<evidence type="ECO:0000259" key="7">
    <source>
        <dbReference type="Pfam" id="PF13193"/>
    </source>
</evidence>
<name>A0ABW5WQ68_9STAP</name>
<comment type="pathway">
    <text evidence="5">Quinol/quinone metabolism; menaquinone biosynthesis.</text>
</comment>
<dbReference type="GO" id="GO:0008756">
    <property type="term" value="F:o-succinylbenzoate-CoA ligase activity"/>
    <property type="evidence" value="ECO:0007669"/>
    <property type="project" value="UniProtKB-EC"/>
</dbReference>
<dbReference type="PROSITE" id="PS00455">
    <property type="entry name" value="AMP_BINDING"/>
    <property type="match status" value="1"/>
</dbReference>
<keyword evidence="1 5" id="KW-0474">Menaquinone biosynthesis</keyword>
<organism evidence="8 9">
    <name type="scientific">Corticicoccus populi</name>
    <dbReference type="NCBI Taxonomy" id="1812821"/>
    <lineage>
        <taxon>Bacteria</taxon>
        <taxon>Bacillati</taxon>
        <taxon>Bacillota</taxon>
        <taxon>Bacilli</taxon>
        <taxon>Bacillales</taxon>
        <taxon>Staphylococcaceae</taxon>
        <taxon>Corticicoccus</taxon>
    </lineage>
</organism>
<accession>A0ABW5WQ68</accession>
<dbReference type="Proteomes" id="UP001597519">
    <property type="component" value="Unassembled WGS sequence"/>
</dbReference>
<reference evidence="9" key="1">
    <citation type="journal article" date="2019" name="Int. J. Syst. Evol. Microbiol.">
        <title>The Global Catalogue of Microorganisms (GCM) 10K type strain sequencing project: providing services to taxonomists for standard genome sequencing and annotation.</title>
        <authorList>
            <consortium name="The Broad Institute Genomics Platform"/>
            <consortium name="The Broad Institute Genome Sequencing Center for Infectious Disease"/>
            <person name="Wu L."/>
            <person name="Ma J."/>
        </authorList>
    </citation>
    <scope>NUCLEOTIDE SEQUENCE [LARGE SCALE GENOMIC DNA]</scope>
    <source>
        <strain evidence="9">KCTC 33575</strain>
    </source>
</reference>
<gene>
    <name evidence="5 8" type="primary">menE</name>
    <name evidence="8" type="ORF">ACFSX4_00560</name>
</gene>
<dbReference type="Gene3D" id="3.30.300.30">
    <property type="match status" value="1"/>
</dbReference>
<feature type="domain" description="AMP-binding enzyme C-terminal" evidence="7">
    <location>
        <begin position="370"/>
        <end position="441"/>
    </location>
</feature>
<dbReference type="InterPro" id="IPR042099">
    <property type="entry name" value="ANL_N_sf"/>
</dbReference>
<proteinExistence type="inferred from homology"/>
<evidence type="ECO:0000256" key="2">
    <source>
        <dbReference type="ARBA" id="ARBA00022598"/>
    </source>
</evidence>
<protein>
    <recommendedName>
        <fullName evidence="5">2-succinylbenzoate--CoA ligase</fullName>
        <ecNumber evidence="5">6.2.1.26</ecNumber>
    </recommendedName>
    <alternativeName>
        <fullName evidence="5">o-succinylbenzoyl-CoA synthetase</fullName>
        <shortName evidence="5">OSB-CoA synthetase</shortName>
    </alternativeName>
</protein>
<dbReference type="EMBL" id="JBHUOQ010000001">
    <property type="protein sequence ID" value="MFD2828936.1"/>
    <property type="molecule type" value="Genomic_DNA"/>
</dbReference>
<dbReference type="Pfam" id="PF13193">
    <property type="entry name" value="AMP-binding_C"/>
    <property type="match status" value="1"/>
</dbReference>
<comment type="pathway">
    <text evidence="5">Quinol/quinone metabolism; 1,4-dihydroxy-2-naphthoate biosynthesis; 1,4-dihydroxy-2-naphthoate from chorismate: step 5/7.</text>
</comment>
<evidence type="ECO:0000313" key="8">
    <source>
        <dbReference type="EMBL" id="MFD2828936.1"/>
    </source>
</evidence>
<dbReference type="InterPro" id="IPR045851">
    <property type="entry name" value="AMP-bd_C_sf"/>
</dbReference>
<comment type="similarity">
    <text evidence="5">Belongs to the ATP-dependent AMP-binding enzyme family. MenE subfamily.</text>
</comment>